<dbReference type="PANTHER" id="PTHR10543">
    <property type="entry name" value="BETA-CAROTENE DIOXYGENASE"/>
    <property type="match status" value="1"/>
</dbReference>
<sequence>MSTTRMAEGIAIGYENAVEQREPVKLQVTGTIPSWLTGRLYRTGPGTQNIPSNNAPSGSVYLKHWFDGLGMTHCFEITLTGEVKYRNHSTALGLQARYEKAGKAVGTTFGQQDPCEAIFSEFFTAFEPLGVDHPPAEQCGPDDRNVSVTLTPDMSGFTSHHAIPSGISSAGPRYIVAKSDNDALQILDPDTLRPLHYTTYNYLDPRLDGSMSAAHSCQDKETGEFFNYTLRFGRTAVYKVFRIRRLSRAESGKDYEVDILAEIKDAPAAYLHALTMTEKYVVLSVWQGDFDSNGASIRQNHSIAGSIAPWKPKQSSTFYVIDRHAGGIVVKFETEAFFAFHYINAYDSGDDIVIDIAVYDDHSVLQLLYVDILKSGTPSPLSRARRFVLKNIREQSSGESARQAKVEYTLPPSSSIELCTVHPALYHKPYRYTYGINKEDFTKSVGFTDRIVKLDMSEPESEPKIWTIPGTAPGEPIFVPRPGSSPETQEDDGILLSVVLDGKTQKSMLVMLDAKDLTEVARAYMGTHFPFGFHGVFTGLK</sequence>
<dbReference type="Pfam" id="PF03055">
    <property type="entry name" value="RPE65"/>
    <property type="match status" value="1"/>
</dbReference>
<dbReference type="InterPro" id="IPR004294">
    <property type="entry name" value="Carotenoid_Oase"/>
</dbReference>
<dbReference type="GO" id="GO:0010436">
    <property type="term" value="F:carotenoid dioxygenase activity"/>
    <property type="evidence" value="ECO:0007669"/>
    <property type="project" value="TreeGrafter"/>
</dbReference>
<reference evidence="6 7" key="1">
    <citation type="journal article" date="2016" name="Mol. Biol. Evol.">
        <title>Comparative Genomics of Early-Diverging Mushroom-Forming Fungi Provides Insights into the Origins of Lignocellulose Decay Capabilities.</title>
        <authorList>
            <person name="Nagy L.G."/>
            <person name="Riley R."/>
            <person name="Tritt A."/>
            <person name="Adam C."/>
            <person name="Daum C."/>
            <person name="Floudas D."/>
            <person name="Sun H."/>
            <person name="Yadav J.S."/>
            <person name="Pangilinan J."/>
            <person name="Larsson K.H."/>
            <person name="Matsuura K."/>
            <person name="Barry K."/>
            <person name="Labutti K."/>
            <person name="Kuo R."/>
            <person name="Ohm R.A."/>
            <person name="Bhattacharya S.S."/>
            <person name="Shirouzu T."/>
            <person name="Yoshinaga Y."/>
            <person name="Martin F.M."/>
            <person name="Grigoriev I.V."/>
            <person name="Hibbett D.S."/>
        </authorList>
    </citation>
    <scope>NUCLEOTIDE SEQUENCE [LARGE SCALE GENOMIC DNA]</scope>
    <source>
        <strain evidence="6 7">HHB14362 ss-1</strain>
    </source>
</reference>
<evidence type="ECO:0000313" key="7">
    <source>
        <dbReference type="Proteomes" id="UP000076761"/>
    </source>
</evidence>
<comment type="similarity">
    <text evidence="1">Belongs to the carotenoid oxygenase family.</text>
</comment>
<keyword evidence="2 5" id="KW-0479">Metal-binding</keyword>
<keyword evidence="4 5" id="KW-0408">Iron</keyword>
<evidence type="ECO:0000256" key="5">
    <source>
        <dbReference type="PIRSR" id="PIRSR604294-1"/>
    </source>
</evidence>
<dbReference type="STRING" id="1314782.A0A165S416"/>
<protein>
    <submittedName>
        <fullName evidence="6">Carotenoid oxygenase</fullName>
    </submittedName>
</protein>
<dbReference type="EMBL" id="KV425576">
    <property type="protein sequence ID" value="KZT24646.1"/>
    <property type="molecule type" value="Genomic_DNA"/>
</dbReference>
<dbReference type="PANTHER" id="PTHR10543:SF24">
    <property type="entry name" value="CAROTENOID ISOMEROOXYGENASE"/>
    <property type="match status" value="1"/>
</dbReference>
<proteinExistence type="inferred from homology"/>
<dbReference type="Proteomes" id="UP000076761">
    <property type="component" value="Unassembled WGS sequence"/>
</dbReference>
<feature type="binding site" evidence="5">
    <location>
        <position position="215"/>
    </location>
    <ligand>
        <name>Fe cation</name>
        <dbReference type="ChEBI" id="CHEBI:24875"/>
        <note>catalytic</note>
    </ligand>
</feature>
<evidence type="ECO:0000256" key="2">
    <source>
        <dbReference type="ARBA" id="ARBA00022723"/>
    </source>
</evidence>
<evidence type="ECO:0000256" key="1">
    <source>
        <dbReference type="ARBA" id="ARBA00006787"/>
    </source>
</evidence>
<dbReference type="AlphaFoldDB" id="A0A165S416"/>
<feature type="binding site" evidence="5">
    <location>
        <position position="534"/>
    </location>
    <ligand>
        <name>Fe cation</name>
        <dbReference type="ChEBI" id="CHEBI:24875"/>
        <note>catalytic</note>
    </ligand>
</feature>
<organism evidence="6 7">
    <name type="scientific">Neolentinus lepideus HHB14362 ss-1</name>
    <dbReference type="NCBI Taxonomy" id="1314782"/>
    <lineage>
        <taxon>Eukaryota</taxon>
        <taxon>Fungi</taxon>
        <taxon>Dikarya</taxon>
        <taxon>Basidiomycota</taxon>
        <taxon>Agaricomycotina</taxon>
        <taxon>Agaricomycetes</taxon>
        <taxon>Gloeophyllales</taxon>
        <taxon>Gloeophyllaceae</taxon>
        <taxon>Neolentinus</taxon>
    </lineage>
</organism>
<accession>A0A165S416</accession>
<evidence type="ECO:0000313" key="6">
    <source>
        <dbReference type="EMBL" id="KZT24646.1"/>
    </source>
</evidence>
<evidence type="ECO:0000256" key="3">
    <source>
        <dbReference type="ARBA" id="ARBA00023002"/>
    </source>
</evidence>
<keyword evidence="7" id="KW-1185">Reference proteome</keyword>
<keyword evidence="3" id="KW-0560">Oxidoreductase</keyword>
<dbReference type="GO" id="GO:0046872">
    <property type="term" value="F:metal ion binding"/>
    <property type="evidence" value="ECO:0007669"/>
    <property type="project" value="UniProtKB-KW"/>
</dbReference>
<feature type="binding site" evidence="5">
    <location>
        <position position="341"/>
    </location>
    <ligand>
        <name>Fe cation</name>
        <dbReference type="ChEBI" id="CHEBI:24875"/>
        <note>catalytic</note>
    </ligand>
</feature>
<evidence type="ECO:0000256" key="4">
    <source>
        <dbReference type="ARBA" id="ARBA00023004"/>
    </source>
</evidence>
<dbReference type="GO" id="GO:0016121">
    <property type="term" value="P:carotene catabolic process"/>
    <property type="evidence" value="ECO:0007669"/>
    <property type="project" value="TreeGrafter"/>
</dbReference>
<dbReference type="InParanoid" id="A0A165S416"/>
<dbReference type="OrthoDB" id="407010at2759"/>
<gene>
    <name evidence="6" type="ORF">NEOLEDRAFT_1093877</name>
</gene>
<comment type="cofactor">
    <cofactor evidence="5">
        <name>Fe(2+)</name>
        <dbReference type="ChEBI" id="CHEBI:29033"/>
    </cofactor>
    <text evidence="5">Binds 1 Fe(2+) ion per subunit.</text>
</comment>
<feature type="binding site" evidence="5">
    <location>
        <position position="272"/>
    </location>
    <ligand>
        <name>Fe cation</name>
        <dbReference type="ChEBI" id="CHEBI:24875"/>
        <note>catalytic</note>
    </ligand>
</feature>
<name>A0A165S416_9AGAM</name>